<dbReference type="RefSeq" id="XP_009168067.1">
    <property type="nucleotide sequence ID" value="XM_009169803.1"/>
</dbReference>
<protein>
    <submittedName>
        <fullName evidence="2">Uncharacterized protein</fullName>
    </submittedName>
</protein>
<dbReference type="CTD" id="20319117"/>
<sequence length="76" mass="8512">MESGGPDSTSSKSRRTPLPFARAQLTQLVRMSTVSDQRLPLHSTQLFSTFLIDRIKQSPKLRLGNSPDESEKHQTS</sequence>
<dbReference type="AlphaFoldDB" id="A0A074ZQV2"/>
<evidence type="ECO:0000313" key="2">
    <source>
        <dbReference type="EMBL" id="KER28177.1"/>
    </source>
</evidence>
<name>A0A074ZQV2_OPIVI</name>
<evidence type="ECO:0000313" key="3">
    <source>
        <dbReference type="Proteomes" id="UP000054324"/>
    </source>
</evidence>
<proteinExistence type="predicted"/>
<gene>
    <name evidence="2" type="ORF">T265_04935</name>
</gene>
<dbReference type="Proteomes" id="UP000054324">
    <property type="component" value="Unassembled WGS sequence"/>
</dbReference>
<organism evidence="2 3">
    <name type="scientific">Opisthorchis viverrini</name>
    <name type="common">Southeast Asian liver fluke</name>
    <dbReference type="NCBI Taxonomy" id="6198"/>
    <lineage>
        <taxon>Eukaryota</taxon>
        <taxon>Metazoa</taxon>
        <taxon>Spiralia</taxon>
        <taxon>Lophotrochozoa</taxon>
        <taxon>Platyhelminthes</taxon>
        <taxon>Trematoda</taxon>
        <taxon>Digenea</taxon>
        <taxon>Opisthorchiida</taxon>
        <taxon>Opisthorchiata</taxon>
        <taxon>Opisthorchiidae</taxon>
        <taxon>Opisthorchis</taxon>
    </lineage>
</organism>
<reference evidence="2 3" key="1">
    <citation type="submission" date="2013-11" db="EMBL/GenBank/DDBJ databases">
        <title>Opisthorchis viverrini - life in the bile duct.</title>
        <authorList>
            <person name="Young N.D."/>
            <person name="Nagarajan N."/>
            <person name="Lin S.J."/>
            <person name="Korhonen P.K."/>
            <person name="Jex A.R."/>
            <person name="Hall R.S."/>
            <person name="Safavi-Hemami H."/>
            <person name="Kaewkong W."/>
            <person name="Bertrand D."/>
            <person name="Gao S."/>
            <person name="Seet Q."/>
            <person name="Wongkham S."/>
            <person name="Teh B.T."/>
            <person name="Wongkham C."/>
            <person name="Intapan P.M."/>
            <person name="Maleewong W."/>
            <person name="Yang X."/>
            <person name="Hu M."/>
            <person name="Wang Z."/>
            <person name="Hofmann A."/>
            <person name="Sternberg P.W."/>
            <person name="Tan P."/>
            <person name="Wang J."/>
            <person name="Gasser R.B."/>
        </authorList>
    </citation>
    <scope>NUCLEOTIDE SEQUENCE [LARGE SCALE GENOMIC DNA]</scope>
</reference>
<accession>A0A074ZQV2</accession>
<feature type="region of interest" description="Disordered" evidence="1">
    <location>
        <begin position="57"/>
        <end position="76"/>
    </location>
</feature>
<dbReference type="KEGG" id="ovi:T265_04935"/>
<keyword evidence="3" id="KW-1185">Reference proteome</keyword>
<dbReference type="EMBL" id="KL596705">
    <property type="protein sequence ID" value="KER28177.1"/>
    <property type="molecule type" value="Genomic_DNA"/>
</dbReference>
<dbReference type="GeneID" id="20319117"/>
<evidence type="ECO:0000256" key="1">
    <source>
        <dbReference type="SAM" id="MobiDB-lite"/>
    </source>
</evidence>